<dbReference type="PROSITE" id="PS50008">
    <property type="entry name" value="PIPLC_Y_DOMAIN"/>
    <property type="match status" value="1"/>
</dbReference>
<dbReference type="EMBL" id="MCFE01000418">
    <property type="protein sequence ID" value="ORX89835.1"/>
    <property type="molecule type" value="Genomic_DNA"/>
</dbReference>
<dbReference type="PANTHER" id="PTHR10336">
    <property type="entry name" value="PHOSPHOINOSITIDE-SPECIFIC PHOSPHOLIPASE C FAMILY PROTEIN"/>
    <property type="match status" value="1"/>
</dbReference>
<dbReference type="SUPFAM" id="SSF51695">
    <property type="entry name" value="PLC-like phosphodiesterases"/>
    <property type="match status" value="1"/>
</dbReference>
<dbReference type="CDD" id="cd00275">
    <property type="entry name" value="C2_PLC_like"/>
    <property type="match status" value="1"/>
</dbReference>
<dbReference type="GO" id="GO:0016042">
    <property type="term" value="P:lipid catabolic process"/>
    <property type="evidence" value="ECO:0007669"/>
    <property type="project" value="UniProtKB-KW"/>
</dbReference>
<evidence type="ECO:0000256" key="7">
    <source>
        <dbReference type="RuleBase" id="RU361133"/>
    </source>
</evidence>
<keyword evidence="11" id="KW-1185">Reference proteome</keyword>
<accession>A0A1Y1XVY5</accession>
<comment type="catalytic activity">
    <reaction evidence="1 7">
        <text>a 1,2-diacyl-sn-glycero-3-phospho-(1D-myo-inositol-4,5-bisphosphate) + H2O = 1D-myo-inositol 1,4,5-trisphosphate + a 1,2-diacyl-sn-glycerol + H(+)</text>
        <dbReference type="Rhea" id="RHEA:33179"/>
        <dbReference type="ChEBI" id="CHEBI:15377"/>
        <dbReference type="ChEBI" id="CHEBI:15378"/>
        <dbReference type="ChEBI" id="CHEBI:17815"/>
        <dbReference type="ChEBI" id="CHEBI:58456"/>
        <dbReference type="ChEBI" id="CHEBI:203600"/>
        <dbReference type="EC" id="3.1.4.11"/>
    </reaction>
</comment>
<dbReference type="Gene3D" id="1.10.238.10">
    <property type="entry name" value="EF-hand"/>
    <property type="match status" value="2"/>
</dbReference>
<comment type="function">
    <text evidence="6">The production of the second messenger molecules diacylglycerol (DAG) and inositol 1,4,5-trisphosphate (IP3) is mediated by activated phosphatidylinositol-specific phospholipase C enzymes.</text>
</comment>
<gene>
    <name evidence="10" type="ORF">K493DRAFT_318392</name>
</gene>
<dbReference type="PROSITE" id="PS50004">
    <property type="entry name" value="C2"/>
    <property type="match status" value="1"/>
</dbReference>
<sequence length="747" mass="86048">MRTLNPTVCPSPKNDLPPIPESLIKGTKMLKLSPAKRHERTFWLDPAQNRLLWDSKKRSKSAVVNMEWIKELRVGPEAKIFKKQFNLSSRDQDRWFSVVYVEGGKYKNLNLVSPTRELLVEWVNTLEILIAKSKELAGPHVLRERVDAWLRQAWHDASKDKNDSLSLGEITQLCKKLNINCPAESLVRFFNVIDKQNQGFIDFDGFAKIIHLLRQRNDISELFESIATTDRAYLTLQEFTRFWVDTQKQKPEEAEHVFYKYCEEGSSTMNVKGFLNFLLLSDNLPTPSETTRVYQDMDQPLSHYFIASSHNTYLLGDQVVSESSVEGYIRALQRGCRCVELDCWDGPNNEPIIYHGRTLTSKILFRDAIEAIRKYAFVASPFPLILSFETHCSPVQQEAMAKILLQILNGLLLLKPLGEHASHLPSPNQLLYKILIKNKTITPESEEALSSTSEEDSIDENGYEATVKIEKAGKMRKPKVAKLLSDMVVYCKAAHFKFFDLNHLKYDKIISMNESKALKLSQKEMATFIEHNKIQLTRVYPKTMRLNSSNFDPMIHWLSGTQVVALNYQTYDRCMQIYEAMFYNNGGCGYVLKPEYLRVKEVEEPISELLEVEIISAQQLPKPKLASKGEVVDPVCELEVIASSVVRRRTRTIANNGFNPIWKERFVFEVHRPEVTFLRFAIYDQGISSDEILASYCIMLDNLQPGYRHLPLKDYKGERIHFSHVFIHSSRRPLSKRTRSSSTLEEA</sequence>
<evidence type="ECO:0000256" key="4">
    <source>
        <dbReference type="ARBA" id="ARBA00023098"/>
    </source>
</evidence>
<dbReference type="InterPro" id="IPR011992">
    <property type="entry name" value="EF-hand-dom_pair"/>
</dbReference>
<dbReference type="InterPro" id="IPR001192">
    <property type="entry name" value="PI-PLC_fam"/>
</dbReference>
<dbReference type="InterPro" id="IPR000909">
    <property type="entry name" value="PLipase_C_PInositol-sp_X_dom"/>
</dbReference>
<dbReference type="Pfam" id="PF00168">
    <property type="entry name" value="C2"/>
    <property type="match status" value="1"/>
</dbReference>
<organism evidence="10 11">
    <name type="scientific">Basidiobolus meristosporus CBS 931.73</name>
    <dbReference type="NCBI Taxonomy" id="1314790"/>
    <lineage>
        <taxon>Eukaryota</taxon>
        <taxon>Fungi</taxon>
        <taxon>Fungi incertae sedis</taxon>
        <taxon>Zoopagomycota</taxon>
        <taxon>Entomophthoromycotina</taxon>
        <taxon>Basidiobolomycetes</taxon>
        <taxon>Basidiobolales</taxon>
        <taxon>Basidiobolaceae</taxon>
        <taxon>Basidiobolus</taxon>
    </lineage>
</organism>
<protein>
    <recommendedName>
        <fullName evidence="7">Phosphoinositide phospholipase C</fullName>
        <ecNumber evidence="7">3.1.4.11</ecNumber>
    </recommendedName>
</protein>
<dbReference type="Gene3D" id="3.20.20.190">
    <property type="entry name" value="Phosphatidylinositol (PI) phosphodiesterase"/>
    <property type="match status" value="1"/>
</dbReference>
<keyword evidence="5" id="KW-0807">Transducer</keyword>
<dbReference type="InterPro" id="IPR001711">
    <property type="entry name" value="PLipase_C_Pinositol-sp_Y"/>
</dbReference>
<dbReference type="PROSITE" id="PS50007">
    <property type="entry name" value="PIPLC_X_DOMAIN"/>
    <property type="match status" value="1"/>
</dbReference>
<dbReference type="SUPFAM" id="SSF50729">
    <property type="entry name" value="PH domain-like"/>
    <property type="match status" value="1"/>
</dbReference>
<evidence type="ECO:0000313" key="10">
    <source>
        <dbReference type="EMBL" id="ORX89835.1"/>
    </source>
</evidence>
<dbReference type="PANTHER" id="PTHR10336:SF36">
    <property type="entry name" value="1-PHOSPHATIDYLINOSITOL 4,5-BISPHOSPHATE PHOSPHODIESTERASE BETA-4"/>
    <property type="match status" value="1"/>
</dbReference>
<dbReference type="FunFam" id="3.20.20.190:FF:000039">
    <property type="entry name" value="Phosphoinositide phospholipase C"/>
    <property type="match status" value="1"/>
</dbReference>
<dbReference type="GO" id="GO:0048015">
    <property type="term" value="P:phosphatidylinositol-mediated signaling"/>
    <property type="evidence" value="ECO:0007669"/>
    <property type="project" value="TreeGrafter"/>
</dbReference>
<dbReference type="OrthoDB" id="269822at2759"/>
<dbReference type="FunCoup" id="A0A1Y1XVY5">
    <property type="interactions" value="206"/>
</dbReference>
<evidence type="ECO:0000256" key="6">
    <source>
        <dbReference type="ARBA" id="ARBA00059664"/>
    </source>
</evidence>
<keyword evidence="4 7" id="KW-0443">Lipid metabolism</keyword>
<dbReference type="InParanoid" id="A0A1Y1XVY5"/>
<dbReference type="InterPro" id="IPR035892">
    <property type="entry name" value="C2_domain_sf"/>
</dbReference>
<evidence type="ECO:0000256" key="5">
    <source>
        <dbReference type="ARBA" id="ARBA00023224"/>
    </source>
</evidence>
<proteinExistence type="predicted"/>
<dbReference type="InterPro" id="IPR017946">
    <property type="entry name" value="PLC-like_Pdiesterase_TIM-brl"/>
</dbReference>
<evidence type="ECO:0000256" key="3">
    <source>
        <dbReference type="ARBA" id="ARBA00022963"/>
    </source>
</evidence>
<dbReference type="GO" id="GO:0004435">
    <property type="term" value="F:phosphatidylinositol-4,5-bisphosphate phospholipase C activity"/>
    <property type="evidence" value="ECO:0007669"/>
    <property type="project" value="UniProtKB-EC"/>
</dbReference>
<dbReference type="Pfam" id="PF09279">
    <property type="entry name" value="EF-hand_like"/>
    <property type="match status" value="1"/>
</dbReference>
<keyword evidence="3 7" id="KW-0442">Lipid degradation</keyword>
<dbReference type="InterPro" id="IPR011993">
    <property type="entry name" value="PH-like_dom_sf"/>
</dbReference>
<dbReference type="InterPro" id="IPR000008">
    <property type="entry name" value="C2_dom"/>
</dbReference>
<dbReference type="SMART" id="SM00239">
    <property type="entry name" value="C2"/>
    <property type="match status" value="1"/>
</dbReference>
<dbReference type="CDD" id="cd15898">
    <property type="entry name" value="EFh_PI-PLC"/>
    <property type="match status" value="1"/>
</dbReference>
<evidence type="ECO:0000313" key="11">
    <source>
        <dbReference type="Proteomes" id="UP000193498"/>
    </source>
</evidence>
<dbReference type="GO" id="GO:0051209">
    <property type="term" value="P:release of sequestered calcium ion into cytosol"/>
    <property type="evidence" value="ECO:0007669"/>
    <property type="project" value="TreeGrafter"/>
</dbReference>
<dbReference type="Gene3D" id="2.60.40.150">
    <property type="entry name" value="C2 domain"/>
    <property type="match status" value="1"/>
</dbReference>
<comment type="caution">
    <text evidence="10">The sequence shown here is derived from an EMBL/GenBank/DDBJ whole genome shotgun (WGS) entry which is preliminary data.</text>
</comment>
<evidence type="ECO:0000259" key="9">
    <source>
        <dbReference type="PROSITE" id="PS50008"/>
    </source>
</evidence>
<dbReference type="Proteomes" id="UP000193498">
    <property type="component" value="Unassembled WGS sequence"/>
</dbReference>
<name>A0A1Y1XVY5_9FUNG</name>
<feature type="domain" description="C2" evidence="8">
    <location>
        <begin position="591"/>
        <end position="714"/>
    </location>
</feature>
<dbReference type="InterPro" id="IPR015359">
    <property type="entry name" value="PLC_EF-hand-like"/>
</dbReference>
<dbReference type="Pfam" id="PF00388">
    <property type="entry name" value="PI-PLC-X"/>
    <property type="match status" value="1"/>
</dbReference>
<dbReference type="CDD" id="cd08558">
    <property type="entry name" value="PI-PLCc_eukaryota"/>
    <property type="match status" value="1"/>
</dbReference>
<evidence type="ECO:0000259" key="8">
    <source>
        <dbReference type="PROSITE" id="PS50004"/>
    </source>
</evidence>
<keyword evidence="2 7" id="KW-0378">Hydrolase</keyword>
<dbReference type="Pfam" id="PF00387">
    <property type="entry name" value="PI-PLC-Y"/>
    <property type="match status" value="1"/>
</dbReference>
<dbReference type="EC" id="3.1.4.11" evidence="7"/>
<evidence type="ECO:0000256" key="1">
    <source>
        <dbReference type="ARBA" id="ARBA00001195"/>
    </source>
</evidence>
<dbReference type="SMART" id="SM00148">
    <property type="entry name" value="PLCXc"/>
    <property type="match status" value="1"/>
</dbReference>
<dbReference type="SUPFAM" id="SSF49562">
    <property type="entry name" value="C2 domain (Calcium/lipid-binding domain, CaLB)"/>
    <property type="match status" value="1"/>
</dbReference>
<dbReference type="STRING" id="1314790.A0A1Y1XVY5"/>
<evidence type="ECO:0000256" key="2">
    <source>
        <dbReference type="ARBA" id="ARBA00022801"/>
    </source>
</evidence>
<dbReference type="Gene3D" id="2.30.29.30">
    <property type="entry name" value="Pleckstrin-homology domain (PH domain)/Phosphotyrosine-binding domain (PTB)"/>
    <property type="match status" value="1"/>
</dbReference>
<dbReference type="SMART" id="SM00149">
    <property type="entry name" value="PLCYc"/>
    <property type="match status" value="1"/>
</dbReference>
<dbReference type="PRINTS" id="PR00390">
    <property type="entry name" value="PHPHLIPASEC"/>
</dbReference>
<dbReference type="AlphaFoldDB" id="A0A1Y1XVY5"/>
<feature type="domain" description="PI-PLC Y-box" evidence="9">
    <location>
        <begin position="484"/>
        <end position="598"/>
    </location>
</feature>
<dbReference type="SUPFAM" id="SSF47473">
    <property type="entry name" value="EF-hand"/>
    <property type="match status" value="1"/>
</dbReference>
<reference evidence="10 11" key="1">
    <citation type="submission" date="2016-07" db="EMBL/GenBank/DDBJ databases">
        <title>Pervasive Adenine N6-methylation of Active Genes in Fungi.</title>
        <authorList>
            <consortium name="DOE Joint Genome Institute"/>
            <person name="Mondo S.J."/>
            <person name="Dannebaum R.O."/>
            <person name="Kuo R.C."/>
            <person name="Labutti K."/>
            <person name="Haridas S."/>
            <person name="Kuo A."/>
            <person name="Salamov A."/>
            <person name="Ahrendt S.R."/>
            <person name="Lipzen A."/>
            <person name="Sullivan W."/>
            <person name="Andreopoulos W.B."/>
            <person name="Clum A."/>
            <person name="Lindquist E."/>
            <person name="Daum C."/>
            <person name="Ramamoorthy G.K."/>
            <person name="Gryganskyi A."/>
            <person name="Culley D."/>
            <person name="Magnuson J.K."/>
            <person name="James T.Y."/>
            <person name="O'Malley M.A."/>
            <person name="Stajich J.E."/>
            <person name="Spatafora J.W."/>
            <person name="Visel A."/>
            <person name="Grigoriev I.V."/>
        </authorList>
    </citation>
    <scope>NUCLEOTIDE SEQUENCE [LARGE SCALE GENOMIC DNA]</scope>
    <source>
        <strain evidence="10 11">CBS 931.73</strain>
    </source>
</reference>